<proteinExistence type="predicted"/>
<dbReference type="Ensembl" id="ENSMSIT00000041595.1">
    <property type="protein sequence ID" value="ENSMSIP00000032988.1"/>
    <property type="gene ID" value="ENSMSIG00000027617.1"/>
</dbReference>
<organism evidence="2 3">
    <name type="scientific">Mus spicilegus</name>
    <name type="common">Mound-building mouse</name>
    <dbReference type="NCBI Taxonomy" id="10103"/>
    <lineage>
        <taxon>Eukaryota</taxon>
        <taxon>Metazoa</taxon>
        <taxon>Chordata</taxon>
        <taxon>Craniata</taxon>
        <taxon>Vertebrata</taxon>
        <taxon>Euteleostomi</taxon>
        <taxon>Mammalia</taxon>
        <taxon>Eutheria</taxon>
        <taxon>Euarchontoglires</taxon>
        <taxon>Glires</taxon>
        <taxon>Rodentia</taxon>
        <taxon>Myomorpha</taxon>
        <taxon>Muroidea</taxon>
        <taxon>Muridae</taxon>
        <taxon>Murinae</taxon>
        <taxon>Mus</taxon>
        <taxon>Mus</taxon>
    </lineage>
</organism>
<reference evidence="2" key="2">
    <citation type="submission" date="2025-09" db="UniProtKB">
        <authorList>
            <consortium name="Ensembl"/>
        </authorList>
    </citation>
    <scope>IDENTIFICATION</scope>
</reference>
<keyword evidence="1" id="KW-1133">Transmembrane helix</keyword>
<accession>A0A8C6N3D3</accession>
<evidence type="ECO:0000256" key="1">
    <source>
        <dbReference type="SAM" id="Phobius"/>
    </source>
</evidence>
<evidence type="ECO:0000313" key="3">
    <source>
        <dbReference type="Proteomes" id="UP000694415"/>
    </source>
</evidence>
<keyword evidence="3" id="KW-1185">Reference proteome</keyword>
<feature type="transmembrane region" description="Helical" evidence="1">
    <location>
        <begin position="29"/>
        <end position="54"/>
    </location>
</feature>
<keyword evidence="1" id="KW-0472">Membrane</keyword>
<keyword evidence="1" id="KW-0812">Transmembrane</keyword>
<evidence type="ECO:0000313" key="2">
    <source>
        <dbReference type="Ensembl" id="ENSMSIP00000032988.1"/>
    </source>
</evidence>
<dbReference type="Proteomes" id="UP000694415">
    <property type="component" value="Unplaced"/>
</dbReference>
<name>A0A8C6N3D3_MUSSI</name>
<reference evidence="2" key="1">
    <citation type="submission" date="2025-08" db="UniProtKB">
        <authorList>
            <consortium name="Ensembl"/>
        </authorList>
    </citation>
    <scope>IDENTIFICATION</scope>
</reference>
<dbReference type="AlphaFoldDB" id="A0A8C6N3D3"/>
<sequence length="128" mass="14874">MEKGIIISQETHNIFQTMQVRRGKERDDLFSFNIFLTVCLFRNLVVFNVLALPRSTFELVLRVNHGSTCPATEAHLFVVYFYHLHFSIVLSASKPILKSSSACWTPRHVRSLFGEIYSKFCCEEWLLT</sequence>
<protein>
    <submittedName>
        <fullName evidence="2">Uncharacterized protein</fullName>
    </submittedName>
</protein>